<reference evidence="1" key="1">
    <citation type="journal article" date="2015" name="Nature">
        <title>Complex archaea that bridge the gap between prokaryotes and eukaryotes.</title>
        <authorList>
            <person name="Spang A."/>
            <person name="Saw J.H."/>
            <person name="Jorgensen S.L."/>
            <person name="Zaremba-Niedzwiedzka K."/>
            <person name="Martijn J."/>
            <person name="Lind A.E."/>
            <person name="van Eijk R."/>
            <person name="Schleper C."/>
            <person name="Guy L."/>
            <person name="Ettema T.J."/>
        </authorList>
    </citation>
    <scope>NUCLEOTIDE SEQUENCE</scope>
</reference>
<proteinExistence type="predicted"/>
<evidence type="ECO:0000313" key="1">
    <source>
        <dbReference type="EMBL" id="KKN39371.1"/>
    </source>
</evidence>
<sequence>MSFCCSDCLVERSRELANKSLEGFVRVMPIIIEGVFFLGDKPPASIAHCDCGAPSEFNISYQNKEGAYVWPRRA</sequence>
<accession>A0A0F9SQX9</accession>
<organism evidence="1">
    <name type="scientific">marine sediment metagenome</name>
    <dbReference type="NCBI Taxonomy" id="412755"/>
    <lineage>
        <taxon>unclassified sequences</taxon>
        <taxon>metagenomes</taxon>
        <taxon>ecological metagenomes</taxon>
    </lineage>
</organism>
<dbReference type="EMBL" id="LAZR01001768">
    <property type="protein sequence ID" value="KKN39371.1"/>
    <property type="molecule type" value="Genomic_DNA"/>
</dbReference>
<dbReference type="AlphaFoldDB" id="A0A0F9SQX9"/>
<name>A0A0F9SQX9_9ZZZZ</name>
<protein>
    <submittedName>
        <fullName evidence="1">Uncharacterized protein</fullName>
    </submittedName>
</protein>
<comment type="caution">
    <text evidence="1">The sequence shown here is derived from an EMBL/GenBank/DDBJ whole genome shotgun (WGS) entry which is preliminary data.</text>
</comment>
<gene>
    <name evidence="1" type="ORF">LCGC14_0744050</name>
</gene>